<dbReference type="AlphaFoldDB" id="A0A2P2R572"/>
<accession>A0A2P2R572</accession>
<proteinExistence type="predicted"/>
<organism evidence="1">
    <name type="scientific">Rhizophora mucronata</name>
    <name type="common">Asiatic mangrove</name>
    <dbReference type="NCBI Taxonomy" id="61149"/>
    <lineage>
        <taxon>Eukaryota</taxon>
        <taxon>Viridiplantae</taxon>
        <taxon>Streptophyta</taxon>
        <taxon>Embryophyta</taxon>
        <taxon>Tracheophyta</taxon>
        <taxon>Spermatophyta</taxon>
        <taxon>Magnoliopsida</taxon>
        <taxon>eudicotyledons</taxon>
        <taxon>Gunneridae</taxon>
        <taxon>Pentapetalae</taxon>
        <taxon>rosids</taxon>
        <taxon>fabids</taxon>
        <taxon>Malpighiales</taxon>
        <taxon>Rhizophoraceae</taxon>
        <taxon>Rhizophora</taxon>
    </lineage>
</organism>
<evidence type="ECO:0000313" key="1">
    <source>
        <dbReference type="EMBL" id="MBX74274.1"/>
    </source>
</evidence>
<reference evidence="1" key="1">
    <citation type="submission" date="2018-02" db="EMBL/GenBank/DDBJ databases">
        <title>Rhizophora mucronata_Transcriptome.</title>
        <authorList>
            <person name="Meera S.P."/>
            <person name="Sreeshan A."/>
            <person name="Augustine A."/>
        </authorList>
    </citation>
    <scope>NUCLEOTIDE SEQUENCE</scope>
    <source>
        <tissue evidence="1">Leaf</tissue>
    </source>
</reference>
<sequence length="24" mass="2925">MTKWRKYLIPLAFLEKPVLLFSET</sequence>
<name>A0A2P2R572_RHIMU</name>
<protein>
    <submittedName>
        <fullName evidence="1">Uncharacterized protein</fullName>
    </submittedName>
</protein>
<dbReference type="EMBL" id="GGEC01093790">
    <property type="protein sequence ID" value="MBX74274.1"/>
    <property type="molecule type" value="Transcribed_RNA"/>
</dbReference>